<evidence type="ECO:0000259" key="1">
    <source>
        <dbReference type="Pfam" id="PF19993"/>
    </source>
</evidence>
<dbReference type="KEGG" id="ido:I598_2418"/>
<protein>
    <recommendedName>
        <fullName evidence="1">Double-GTPase 2 domain-containing protein</fullName>
    </recommendedName>
</protein>
<gene>
    <name evidence="2" type="ORF">I598_2418</name>
</gene>
<evidence type="ECO:0000313" key="2">
    <source>
        <dbReference type="EMBL" id="ANC31955.1"/>
    </source>
</evidence>
<accession>A0A161I2M4</accession>
<dbReference type="AlphaFoldDB" id="A0A161I2M4"/>
<dbReference type="STRING" id="1300344.I598_2418"/>
<dbReference type="Pfam" id="PF19993">
    <property type="entry name" value="DO-GTPase2"/>
    <property type="match status" value="1"/>
</dbReference>
<reference evidence="2 3" key="1">
    <citation type="submission" date="2016-01" db="EMBL/GenBank/DDBJ databases">
        <title>Complete genome sequence of a soil Actinobacterium, Isoptericola dokdonensis DS-3.</title>
        <authorList>
            <person name="Kwon S.-K."/>
            <person name="Kim J.F."/>
        </authorList>
    </citation>
    <scope>NUCLEOTIDE SEQUENCE [LARGE SCALE GENOMIC DNA]</scope>
    <source>
        <strain evidence="2 3">DS-3</strain>
    </source>
</reference>
<sequence length="375" mass="41592">MFGGSGSGKTVLVSSFYGATQEPSFAKESLFHVIADDTGQGHRLRQIYLGMKNDAKTPPTNRFAAEPYKFTVKLKDSADAKTAKARAFDALRLVWHDYPGEWFEQEPSSETEATRRVDTFRSLLRSDVAMVLVDGQKLLDYAGDEGKYLKSLFGDLRDGLLRLKDELLDDGERLKEFPRVWIIALSKADLHPELHAHGFQDLLIQKAAGDVAALRDVVTDLVQFPEALSLGEDFLLLSSAKFEPERIEVTKRVGLDLILPVASILPLQRLVQWSQHFEVPRRLLDHFADNAEAIALVLVSAKSFRDVIGKIPKVGPLLASALPMLAQAAQLSRSKIEAVNATARAKHDNLAAVLSQFQLDLERGEEDGTFVKSNK</sequence>
<evidence type="ECO:0000313" key="3">
    <source>
        <dbReference type="Proteomes" id="UP000076794"/>
    </source>
</evidence>
<keyword evidence="3" id="KW-1185">Reference proteome</keyword>
<dbReference type="PATRIC" id="fig|1300344.3.peg.2424"/>
<organism evidence="2 3">
    <name type="scientific">Isoptericola dokdonensis DS-3</name>
    <dbReference type="NCBI Taxonomy" id="1300344"/>
    <lineage>
        <taxon>Bacteria</taxon>
        <taxon>Bacillati</taxon>
        <taxon>Actinomycetota</taxon>
        <taxon>Actinomycetes</taxon>
        <taxon>Micrococcales</taxon>
        <taxon>Promicromonosporaceae</taxon>
        <taxon>Isoptericola</taxon>
    </lineage>
</organism>
<dbReference type="EMBL" id="CP014209">
    <property type="protein sequence ID" value="ANC31955.1"/>
    <property type="molecule type" value="Genomic_DNA"/>
</dbReference>
<proteinExistence type="predicted"/>
<dbReference type="InterPro" id="IPR045528">
    <property type="entry name" value="DO-GTPase2"/>
</dbReference>
<name>A0A161I2M4_9MICO</name>
<dbReference type="Proteomes" id="UP000076794">
    <property type="component" value="Chromosome"/>
</dbReference>
<feature type="domain" description="Double-GTPase 2" evidence="1">
    <location>
        <begin position="2"/>
        <end position="193"/>
    </location>
</feature>